<dbReference type="WBParaSite" id="MBELARI_LOCUS8815">
    <property type="protein sequence ID" value="MBELARI_LOCUS8815"/>
    <property type="gene ID" value="MBELARI_LOCUS8815"/>
</dbReference>
<proteinExistence type="predicted"/>
<dbReference type="AlphaFoldDB" id="A0AAF3FP23"/>
<sequence>MYRKRSKEELIEMLQNRRGVMYNLNENGVARLIFEKDRSSFQGILETPCGEVISLRGQANPNEEGFDNVKHLMEIFVVDGEAGTSFQLDNVPVFADGQNVQIQHSTINFASRERLVGVRALQEIQQFFNPSMLGDCENEVFVGLMQVQVIASKRTRAPSRRESLCCENSVTILELSDDFLA</sequence>
<reference evidence="2 3" key="1">
    <citation type="submission" date="2024-02" db="UniProtKB">
        <authorList>
            <consortium name="WormBaseParasite"/>
        </authorList>
    </citation>
    <scope>IDENTIFICATION</scope>
</reference>
<evidence type="ECO:0000313" key="2">
    <source>
        <dbReference type="WBParaSite" id="MBELARI_LOCUS8305"/>
    </source>
</evidence>
<keyword evidence="1" id="KW-1185">Reference proteome</keyword>
<evidence type="ECO:0000313" key="3">
    <source>
        <dbReference type="WBParaSite" id="MBELARI_LOCUS8815"/>
    </source>
</evidence>
<organism evidence="1 3">
    <name type="scientific">Mesorhabditis belari</name>
    <dbReference type="NCBI Taxonomy" id="2138241"/>
    <lineage>
        <taxon>Eukaryota</taxon>
        <taxon>Metazoa</taxon>
        <taxon>Ecdysozoa</taxon>
        <taxon>Nematoda</taxon>
        <taxon>Chromadorea</taxon>
        <taxon>Rhabditida</taxon>
        <taxon>Rhabditina</taxon>
        <taxon>Rhabditomorpha</taxon>
        <taxon>Rhabditoidea</taxon>
        <taxon>Rhabditidae</taxon>
        <taxon>Mesorhabditinae</taxon>
        <taxon>Mesorhabditis</taxon>
    </lineage>
</organism>
<dbReference type="Proteomes" id="UP000887575">
    <property type="component" value="Unassembled WGS sequence"/>
</dbReference>
<accession>A0AAF3FP23</accession>
<protein>
    <submittedName>
        <fullName evidence="2 3">Uncharacterized protein</fullName>
    </submittedName>
</protein>
<evidence type="ECO:0000313" key="1">
    <source>
        <dbReference type="Proteomes" id="UP000887575"/>
    </source>
</evidence>
<name>A0AAF3FP23_9BILA</name>
<dbReference type="WBParaSite" id="MBELARI_LOCUS8305">
    <property type="protein sequence ID" value="MBELARI_LOCUS8305"/>
    <property type="gene ID" value="MBELARI_LOCUS8305"/>
</dbReference>